<dbReference type="InterPro" id="IPR004437">
    <property type="entry name" value="ParB/RepB/Spo0J"/>
</dbReference>
<dbReference type="GO" id="GO:0005694">
    <property type="term" value="C:chromosome"/>
    <property type="evidence" value="ECO:0007669"/>
    <property type="project" value="TreeGrafter"/>
</dbReference>
<protein>
    <submittedName>
        <fullName evidence="6">Chromosome partitioning protein ParB</fullName>
    </submittedName>
</protein>
<keyword evidence="7" id="KW-1185">Reference proteome</keyword>
<dbReference type="Gene3D" id="3.90.1530.30">
    <property type="match status" value="1"/>
</dbReference>
<reference evidence="7" key="1">
    <citation type="submission" date="2016-09" db="EMBL/GenBank/DDBJ databases">
        <title>Draft genome sequence of a novel species of the family Streptococcaceae isolated from flowers.</title>
        <authorList>
            <person name="Chuah L.-O."/>
            <person name="Yap K.-P."/>
            <person name="Thong K.L."/>
            <person name="Liong M.T."/>
            <person name="Ahmad R."/>
            <person name="Rusul G."/>
        </authorList>
    </citation>
    <scope>NUCLEOTIDE SEQUENCE [LARGE SCALE GENOMIC DNA]</scope>
    <source>
        <strain evidence="7">DF1</strain>
    </source>
</reference>
<dbReference type="FunFam" id="1.10.10.2830:FF:000001">
    <property type="entry name" value="Chromosome partitioning protein ParB"/>
    <property type="match status" value="1"/>
</dbReference>
<dbReference type="FunFam" id="3.90.1530.30:FF:000001">
    <property type="entry name" value="Chromosome partitioning protein ParB"/>
    <property type="match status" value="1"/>
</dbReference>
<dbReference type="Pfam" id="PF02195">
    <property type="entry name" value="ParB_N"/>
    <property type="match status" value="1"/>
</dbReference>
<dbReference type="GO" id="GO:0045881">
    <property type="term" value="P:positive regulation of sporulation resulting in formation of a cellular spore"/>
    <property type="evidence" value="ECO:0007669"/>
    <property type="project" value="TreeGrafter"/>
</dbReference>
<dbReference type="InterPro" id="IPR057240">
    <property type="entry name" value="ParB_dimer_C"/>
</dbReference>
<keyword evidence="3" id="KW-0159">Chromosome partition</keyword>
<name>A0A1E8GKF2_9LACT</name>
<dbReference type="AlphaFoldDB" id="A0A1E8GKF2"/>
<organism evidence="6 7">
    <name type="scientific">Floricoccus tropicus</name>
    <dbReference type="NCBI Taxonomy" id="1859473"/>
    <lineage>
        <taxon>Bacteria</taxon>
        <taxon>Bacillati</taxon>
        <taxon>Bacillota</taxon>
        <taxon>Bacilli</taxon>
        <taxon>Lactobacillales</taxon>
        <taxon>Streptococcaceae</taxon>
        <taxon>Floricoccus</taxon>
    </lineage>
</organism>
<dbReference type="SMART" id="SM00470">
    <property type="entry name" value="ParB"/>
    <property type="match status" value="1"/>
</dbReference>
<dbReference type="InterPro" id="IPR041468">
    <property type="entry name" value="HTH_ParB/Spo0J"/>
</dbReference>
<evidence type="ECO:0000313" key="6">
    <source>
        <dbReference type="EMBL" id="OFI48735.1"/>
    </source>
</evidence>
<evidence type="ECO:0000259" key="5">
    <source>
        <dbReference type="SMART" id="SM00470"/>
    </source>
</evidence>
<dbReference type="InterPro" id="IPR003115">
    <property type="entry name" value="ParB_N"/>
</dbReference>
<evidence type="ECO:0000256" key="1">
    <source>
        <dbReference type="ARBA" id="ARBA00004453"/>
    </source>
</evidence>
<dbReference type="CDD" id="cd16393">
    <property type="entry name" value="SPO0J_N"/>
    <property type="match status" value="1"/>
</dbReference>
<dbReference type="EMBL" id="MKIR01000024">
    <property type="protein sequence ID" value="OFI48735.1"/>
    <property type="molecule type" value="Genomic_DNA"/>
</dbReference>
<dbReference type="Proteomes" id="UP000178622">
    <property type="component" value="Unassembled WGS sequence"/>
</dbReference>
<evidence type="ECO:0000313" key="7">
    <source>
        <dbReference type="Proteomes" id="UP000178622"/>
    </source>
</evidence>
<dbReference type="Pfam" id="PF17762">
    <property type="entry name" value="HTH_ParB"/>
    <property type="match status" value="1"/>
</dbReference>
<sequence length="260" mass="29643">MNEEIKKIKISEITANPYQPRLNFNEEKLEELAKSIRENGILQPIIVRKSGVFGYQILAGERRFRASIIAGLDEIPAIVREISDQKMMTLSILENLQRDDMTAIEEAKAYKNLVDKTDMTHQEIAQTLGKSRPYVSNMIRILNLPMSILGLLDKNLISPGHARVLLSLDDKNDQEKIAKQIITDKISVRQLEDIVSSTKDKNNREKNSKNKNIFSKEIEEKLSRKFGINISIKNSGNSKGKIEIPFSNLEELNRIIDDLL</sequence>
<dbReference type="Pfam" id="PF23552">
    <property type="entry name" value="ParB_C"/>
    <property type="match status" value="1"/>
</dbReference>
<dbReference type="Gene3D" id="1.10.10.2830">
    <property type="match status" value="1"/>
</dbReference>
<dbReference type="InterPro" id="IPR050336">
    <property type="entry name" value="Chromosome_partition/occlusion"/>
</dbReference>
<dbReference type="InterPro" id="IPR036086">
    <property type="entry name" value="ParB/Sulfiredoxin_sf"/>
</dbReference>
<dbReference type="GO" id="GO:0007059">
    <property type="term" value="P:chromosome segregation"/>
    <property type="evidence" value="ECO:0007669"/>
    <property type="project" value="UniProtKB-KW"/>
</dbReference>
<comment type="caution">
    <text evidence="6">The sequence shown here is derived from an EMBL/GenBank/DDBJ whole genome shotgun (WGS) entry which is preliminary data.</text>
</comment>
<keyword evidence="4" id="KW-0238">DNA-binding</keyword>
<dbReference type="PANTHER" id="PTHR33375:SF1">
    <property type="entry name" value="CHROMOSOME-PARTITIONING PROTEIN PARB-RELATED"/>
    <property type="match status" value="1"/>
</dbReference>
<dbReference type="GO" id="GO:0009295">
    <property type="term" value="C:nucleoid"/>
    <property type="evidence" value="ECO:0007669"/>
    <property type="project" value="UniProtKB-SubCell"/>
</dbReference>
<gene>
    <name evidence="6" type="ORF">BG261_05935</name>
</gene>
<dbReference type="SUPFAM" id="SSF109709">
    <property type="entry name" value="KorB DNA-binding domain-like"/>
    <property type="match status" value="1"/>
</dbReference>
<dbReference type="STRING" id="1859473.BG261_05935"/>
<evidence type="ECO:0000256" key="2">
    <source>
        <dbReference type="ARBA" id="ARBA00006295"/>
    </source>
</evidence>
<dbReference type="GO" id="GO:0003677">
    <property type="term" value="F:DNA binding"/>
    <property type="evidence" value="ECO:0007669"/>
    <property type="project" value="UniProtKB-KW"/>
</dbReference>
<accession>A0A1E8GKF2</accession>
<dbReference type="NCBIfam" id="TIGR00180">
    <property type="entry name" value="parB_part"/>
    <property type="match status" value="1"/>
</dbReference>
<feature type="domain" description="ParB-like N-terminal" evidence="5">
    <location>
        <begin position="6"/>
        <end position="96"/>
    </location>
</feature>
<proteinExistence type="inferred from homology"/>
<dbReference type="SUPFAM" id="SSF110849">
    <property type="entry name" value="ParB/Sulfiredoxin"/>
    <property type="match status" value="1"/>
</dbReference>
<comment type="subcellular location">
    <subcellularLocation>
        <location evidence="1">Cytoplasm</location>
        <location evidence="1">Nucleoid</location>
    </subcellularLocation>
</comment>
<evidence type="ECO:0000256" key="4">
    <source>
        <dbReference type="ARBA" id="ARBA00023125"/>
    </source>
</evidence>
<evidence type="ECO:0000256" key="3">
    <source>
        <dbReference type="ARBA" id="ARBA00022829"/>
    </source>
</evidence>
<comment type="similarity">
    <text evidence="2">Belongs to the ParB family.</text>
</comment>
<dbReference type="PANTHER" id="PTHR33375">
    <property type="entry name" value="CHROMOSOME-PARTITIONING PROTEIN PARB-RELATED"/>
    <property type="match status" value="1"/>
</dbReference>